<feature type="domain" description="(S)-ureidoglycine aminohydrolase cupin" evidence="1">
    <location>
        <begin position="274"/>
        <end position="339"/>
    </location>
</feature>
<evidence type="ECO:0000259" key="1">
    <source>
        <dbReference type="Pfam" id="PF05899"/>
    </source>
</evidence>
<evidence type="ECO:0000313" key="2">
    <source>
        <dbReference type="EMBL" id="GHP10250.1"/>
    </source>
</evidence>
<dbReference type="EMBL" id="BNJQ01000028">
    <property type="protein sequence ID" value="GHP10250.1"/>
    <property type="molecule type" value="Genomic_DNA"/>
</dbReference>
<dbReference type="SUPFAM" id="SSF51182">
    <property type="entry name" value="RmlC-like cupins"/>
    <property type="match status" value="2"/>
</dbReference>
<organism evidence="2 3">
    <name type="scientific">Pycnococcus provasolii</name>
    <dbReference type="NCBI Taxonomy" id="41880"/>
    <lineage>
        <taxon>Eukaryota</taxon>
        <taxon>Viridiplantae</taxon>
        <taxon>Chlorophyta</taxon>
        <taxon>Pseudoscourfieldiophyceae</taxon>
        <taxon>Pseudoscourfieldiales</taxon>
        <taxon>Pycnococcaceae</taxon>
        <taxon>Pycnococcus</taxon>
    </lineage>
</organism>
<dbReference type="InterPro" id="IPR011051">
    <property type="entry name" value="RmlC_Cupin_sf"/>
</dbReference>
<dbReference type="InterPro" id="IPR014710">
    <property type="entry name" value="RmlC-like_jellyroll"/>
</dbReference>
<accession>A0A830HWR8</accession>
<evidence type="ECO:0000313" key="3">
    <source>
        <dbReference type="Proteomes" id="UP000660262"/>
    </source>
</evidence>
<reference evidence="2" key="1">
    <citation type="submission" date="2020-10" db="EMBL/GenBank/DDBJ databases">
        <title>Unveiling of a novel bifunctional photoreceptor, Dualchrome1, isolated from a cosmopolitan green alga.</title>
        <authorList>
            <person name="Suzuki S."/>
            <person name="Kawachi M."/>
        </authorList>
    </citation>
    <scope>NUCLEOTIDE SEQUENCE</scope>
    <source>
        <strain evidence="2">NIES 2893</strain>
    </source>
</reference>
<dbReference type="InterPro" id="IPR008579">
    <property type="entry name" value="UGlyAH_Cupin_dom"/>
</dbReference>
<dbReference type="PANTHER" id="PTHR40943">
    <property type="entry name" value="CYTOPLASMIC PROTEIN-RELATED"/>
    <property type="match status" value="1"/>
</dbReference>
<dbReference type="AlphaFoldDB" id="A0A830HWR8"/>
<gene>
    <name evidence="2" type="ORF">PPROV_000898200</name>
</gene>
<name>A0A830HWR8_9CHLO</name>
<comment type="caution">
    <text evidence="2">The sequence shown here is derived from an EMBL/GenBank/DDBJ whole genome shotgun (WGS) entry which is preliminary data.</text>
</comment>
<dbReference type="Gene3D" id="2.60.120.10">
    <property type="entry name" value="Jelly Rolls"/>
    <property type="match status" value="2"/>
</dbReference>
<feature type="domain" description="(S)-ureidoglycine aminohydrolase cupin" evidence="1">
    <location>
        <begin position="155"/>
        <end position="227"/>
    </location>
</feature>
<dbReference type="Pfam" id="PF05899">
    <property type="entry name" value="Cupin_3"/>
    <property type="match status" value="2"/>
</dbReference>
<dbReference type="PANTHER" id="PTHR40943:SF1">
    <property type="entry name" value="CYTOPLASMIC PROTEIN"/>
    <property type="match status" value="1"/>
</dbReference>
<sequence>MAPIVFAHHTRGGVCVGVGPRQTPPPPLRSRFRLDLSRPREVTVASSSLATLTNINVVSPAQPRTAQNDNSSFLQRRRFKDADSKILETRRFNDAPSVPNDVPASAPPAATLVKFVHAPLSFFALDQMTYKGKRTNVDAGDPEDYTRPLVKDLASDASFSCGSWVCTQGGWDSPNHKKATEWFVVLSGAGAVTDPDGTRHDFRAGDVVVLPKGWYGRWDITEQIQKVWINDAHDDIPGASTTPVVASLASFAPHMLERAGTSPERLARTFFDNGRTRAGFWSCAPGSFPGGKGKTAECVHIIGGTVFLTNEDGSARRICAGDTVVLPDGWTGRWDVVERTEAVWASVTPP</sequence>
<keyword evidence="3" id="KW-1185">Reference proteome</keyword>
<protein>
    <recommendedName>
        <fullName evidence="1">(S)-ureidoglycine aminohydrolase cupin domain-containing protein</fullName>
    </recommendedName>
</protein>
<proteinExistence type="predicted"/>
<dbReference type="Proteomes" id="UP000660262">
    <property type="component" value="Unassembled WGS sequence"/>
</dbReference>
<dbReference type="OrthoDB" id="39473at2759"/>